<gene>
    <name evidence="2" type="ORF">MCHLO_17123</name>
</gene>
<name>A0ABQ0MCH1_MYCCL</name>
<feature type="domain" description="PPM-type phosphatase" evidence="1">
    <location>
        <begin position="43"/>
        <end position="170"/>
    </location>
</feature>
<protein>
    <submittedName>
        <fullName evidence="2">Serine/threonine protein phosphatase 2C</fullName>
    </submittedName>
</protein>
<accession>A0ABQ0MCH1</accession>
<dbReference type="Pfam" id="PF00481">
    <property type="entry name" value="PP2C"/>
    <property type="match status" value="1"/>
</dbReference>
<proteinExistence type="predicted"/>
<dbReference type="PANTHER" id="PTHR13832">
    <property type="entry name" value="PROTEIN PHOSPHATASE 2C"/>
    <property type="match status" value="1"/>
</dbReference>
<dbReference type="SUPFAM" id="SSF81606">
    <property type="entry name" value="PP2C-like"/>
    <property type="match status" value="1"/>
</dbReference>
<organism evidence="2 3">
    <name type="scientific">Mycena chlorophos</name>
    <name type="common">Agaric fungus</name>
    <name type="synonym">Agaricus chlorophos</name>
    <dbReference type="NCBI Taxonomy" id="658473"/>
    <lineage>
        <taxon>Eukaryota</taxon>
        <taxon>Fungi</taxon>
        <taxon>Dikarya</taxon>
        <taxon>Basidiomycota</taxon>
        <taxon>Agaricomycotina</taxon>
        <taxon>Agaricomycetes</taxon>
        <taxon>Agaricomycetidae</taxon>
        <taxon>Agaricales</taxon>
        <taxon>Marasmiineae</taxon>
        <taxon>Mycenaceae</taxon>
        <taxon>Mycena</taxon>
    </lineage>
</organism>
<evidence type="ECO:0000313" key="2">
    <source>
        <dbReference type="EMBL" id="GAT61056.1"/>
    </source>
</evidence>
<reference evidence="2" key="1">
    <citation type="submission" date="2014-09" db="EMBL/GenBank/DDBJ databases">
        <title>Genome sequence of the luminous mushroom Mycena chlorophos for searching fungal bioluminescence genes.</title>
        <authorList>
            <person name="Tanaka Y."/>
            <person name="Kasuga D."/>
            <person name="Oba Y."/>
            <person name="Hase S."/>
            <person name="Sato K."/>
            <person name="Oba Y."/>
            <person name="Sakakibara Y."/>
        </authorList>
    </citation>
    <scope>NUCLEOTIDE SEQUENCE</scope>
</reference>
<dbReference type="PANTHER" id="PTHR13832:SF792">
    <property type="entry name" value="GM14286P"/>
    <property type="match status" value="1"/>
</dbReference>
<keyword evidence="3" id="KW-1185">Reference proteome</keyword>
<dbReference type="InterPro" id="IPR015655">
    <property type="entry name" value="PP2C"/>
</dbReference>
<evidence type="ECO:0000313" key="3">
    <source>
        <dbReference type="Proteomes" id="UP000815677"/>
    </source>
</evidence>
<dbReference type="Gene3D" id="3.60.40.10">
    <property type="entry name" value="PPM-type phosphatase domain"/>
    <property type="match status" value="1"/>
</dbReference>
<dbReference type="InterPro" id="IPR036457">
    <property type="entry name" value="PPM-type-like_dom_sf"/>
</dbReference>
<dbReference type="InterPro" id="IPR001932">
    <property type="entry name" value="PPM-type_phosphatase-like_dom"/>
</dbReference>
<evidence type="ECO:0000259" key="1">
    <source>
        <dbReference type="Pfam" id="PF00481"/>
    </source>
</evidence>
<dbReference type="Proteomes" id="UP000815677">
    <property type="component" value="Unassembled WGS sequence"/>
</dbReference>
<dbReference type="EMBL" id="DF849975">
    <property type="protein sequence ID" value="GAT61056.1"/>
    <property type="molecule type" value="Genomic_DNA"/>
</dbReference>
<sequence length="246" mass="25884">MTDFLALIPAASGQTDSDIGSVSETPLESCSPQCNACYPELPVGDCDAMRCCPSDSDDWSCQVMSFEHSCSNPDEEARIQADHPNEPECISIAGVPQLLGILVLSRALGNVYFNLPSDLLALVAEVADWLKLESFGSRFKSPPYLSSVPQATHADTGPQDLLIVASDGLRRLMGRTHSEVASDTALMGRLCASAAAKAKAAGRNTAAEILWEAMGGDSEDNLCEAALAGDLRGPVDDTSILAVPLA</sequence>